<sequence>MMGTTRIRVIGAGAMGRGIAQIAVLAGFSVELTDVSDDAVAAGLDFVGAMVRRSVEKGQRTVEEAERALALLHRGASPTAPAADVDLAIEAVVENLAVKQALFTELETALPNAVLASNTSSLPITTIASALHDPSRLLGLHFFNPVPLMKLVEVIPGLRTDPDAVATALRFVEAVGHRPVVATDTPGFLVNHIGRALPTEALALLSEGIASEADIDRIVRDTVGLKMGPFELMDLTGLDVSHAVMEIVSAGFYGEPRLRPSALAAVRVTAGLLGRKTGAGFYRSSDGQQQAPPELGVEPDPVATRIYVHHHPDFAAVLRAAGAAVVDAPAADAVAVVLPVGEPTYRAAGRAGLDASRTVGIDPLSLAGPRLTVTVPALLDPGAGRAALRVLAATGRAVTATADGPAAVAQRILACIVNLACALAEQGIGRPDDIDLAARTGLGYPLGPLELGDKYGPALVLRILDELLSYTGDPRYRASRWLRERAEQGMSLRDIGTRPERLFD</sequence>
<feature type="domain" description="3-hydroxyacyl-CoA dehydrogenase NAD binding" evidence="5">
    <location>
        <begin position="7"/>
        <end position="184"/>
    </location>
</feature>
<organism evidence="6 7">
    <name type="scientific">Rhodococcus parequi</name>
    <dbReference type="NCBI Taxonomy" id="3137122"/>
    <lineage>
        <taxon>Bacteria</taxon>
        <taxon>Bacillati</taxon>
        <taxon>Actinomycetota</taxon>
        <taxon>Actinomycetes</taxon>
        <taxon>Mycobacteriales</taxon>
        <taxon>Nocardiaceae</taxon>
        <taxon>Rhodococcus</taxon>
    </lineage>
</organism>
<accession>A0ABW9FEY0</accession>
<evidence type="ECO:0000256" key="1">
    <source>
        <dbReference type="ARBA" id="ARBA00005086"/>
    </source>
</evidence>
<dbReference type="Pfam" id="PF00725">
    <property type="entry name" value="3HCDH"/>
    <property type="match status" value="2"/>
</dbReference>
<dbReference type="InterPro" id="IPR006108">
    <property type="entry name" value="3HC_DH_C"/>
</dbReference>
<evidence type="ECO:0000259" key="5">
    <source>
        <dbReference type="Pfam" id="PF02737"/>
    </source>
</evidence>
<dbReference type="SUPFAM" id="SSF51735">
    <property type="entry name" value="NAD(P)-binding Rossmann-fold domains"/>
    <property type="match status" value="1"/>
</dbReference>
<comment type="caution">
    <text evidence="6">The sequence shown here is derived from an EMBL/GenBank/DDBJ whole genome shotgun (WGS) entry which is preliminary data.</text>
</comment>
<feature type="domain" description="3-hydroxyacyl-CoA dehydrogenase C-terminal" evidence="4">
    <location>
        <begin position="187"/>
        <end position="283"/>
    </location>
</feature>
<dbReference type="NCBIfam" id="NF006124">
    <property type="entry name" value="PRK08268.1"/>
    <property type="match status" value="1"/>
</dbReference>
<reference evidence="6 7" key="1">
    <citation type="submission" date="2023-11" db="EMBL/GenBank/DDBJ databases">
        <authorList>
            <person name="Val-Calvo J."/>
            <person name="Scortti M."/>
            <person name="Vazquez-Boland J."/>
        </authorList>
    </citation>
    <scope>NUCLEOTIDE SEQUENCE [LARGE SCALE GENOMIC DNA]</scope>
    <source>
        <strain evidence="6 7">PAM 2766</strain>
    </source>
</reference>
<keyword evidence="3 6" id="KW-0560">Oxidoreductase</keyword>
<comment type="pathway">
    <text evidence="1">Lipid metabolism; butanoate metabolism.</text>
</comment>
<feature type="domain" description="3-hydroxyacyl-CoA dehydrogenase C-terminal" evidence="4">
    <location>
        <begin position="408"/>
        <end position="489"/>
    </location>
</feature>
<dbReference type="InterPro" id="IPR006176">
    <property type="entry name" value="3-OHacyl-CoA_DH_NAD-bd"/>
</dbReference>
<proteinExistence type="inferred from homology"/>
<dbReference type="InterPro" id="IPR036291">
    <property type="entry name" value="NAD(P)-bd_dom_sf"/>
</dbReference>
<evidence type="ECO:0000256" key="3">
    <source>
        <dbReference type="ARBA" id="ARBA00023002"/>
    </source>
</evidence>
<dbReference type="Gene3D" id="3.40.50.720">
    <property type="entry name" value="NAD(P)-binding Rossmann-like Domain"/>
    <property type="match status" value="1"/>
</dbReference>
<dbReference type="PANTHER" id="PTHR48075:SF5">
    <property type="entry name" value="3-HYDROXYBUTYRYL-COA DEHYDROGENASE"/>
    <property type="match status" value="1"/>
</dbReference>
<dbReference type="InterPro" id="IPR013328">
    <property type="entry name" value="6PGD_dom2"/>
</dbReference>
<dbReference type="GO" id="GO:0003857">
    <property type="term" value="F:(3S)-3-hydroxyacyl-CoA dehydrogenase (NAD+) activity"/>
    <property type="evidence" value="ECO:0007669"/>
    <property type="project" value="UniProtKB-EC"/>
</dbReference>
<dbReference type="Pfam" id="PF02737">
    <property type="entry name" value="3HCDH_N"/>
    <property type="match status" value="1"/>
</dbReference>
<gene>
    <name evidence="6" type="ORF">ABEU20_002676</name>
</gene>
<dbReference type="RefSeq" id="WP_420164657.1">
    <property type="nucleotide sequence ID" value="NZ_JBDLNV010000004.1"/>
</dbReference>
<keyword evidence="7" id="KW-1185">Reference proteome</keyword>
<evidence type="ECO:0000259" key="4">
    <source>
        <dbReference type="Pfam" id="PF00725"/>
    </source>
</evidence>
<name>A0ABW9FEY0_9NOCA</name>
<dbReference type="PANTHER" id="PTHR48075">
    <property type="entry name" value="3-HYDROXYACYL-COA DEHYDROGENASE FAMILY PROTEIN"/>
    <property type="match status" value="1"/>
</dbReference>
<dbReference type="EC" id="1.1.1.35" evidence="6"/>
<protein>
    <submittedName>
        <fullName evidence="6">3-hydroxyacyl-CoA dehydrogenase</fullName>
        <ecNumber evidence="6">1.1.1.35</ecNumber>
    </submittedName>
</protein>
<dbReference type="SUPFAM" id="SSF48179">
    <property type="entry name" value="6-phosphogluconate dehydrogenase C-terminal domain-like"/>
    <property type="match status" value="2"/>
</dbReference>
<dbReference type="Proteomes" id="UP001629745">
    <property type="component" value="Unassembled WGS sequence"/>
</dbReference>
<evidence type="ECO:0000256" key="2">
    <source>
        <dbReference type="ARBA" id="ARBA00009463"/>
    </source>
</evidence>
<dbReference type="InterPro" id="IPR008927">
    <property type="entry name" value="6-PGluconate_DH-like_C_sf"/>
</dbReference>
<dbReference type="EMBL" id="JBDLNV010000004">
    <property type="protein sequence ID" value="MFM1724100.1"/>
    <property type="molecule type" value="Genomic_DNA"/>
</dbReference>
<dbReference type="Gene3D" id="1.10.1040.10">
    <property type="entry name" value="N-(1-d-carboxylethyl)-l-norvaline Dehydrogenase, domain 2"/>
    <property type="match status" value="2"/>
</dbReference>
<comment type="similarity">
    <text evidence="2">Belongs to the 3-hydroxyacyl-CoA dehydrogenase family.</text>
</comment>
<evidence type="ECO:0000313" key="7">
    <source>
        <dbReference type="Proteomes" id="UP001629745"/>
    </source>
</evidence>
<evidence type="ECO:0000313" key="6">
    <source>
        <dbReference type="EMBL" id="MFM1724100.1"/>
    </source>
</evidence>